<name>E1SRI2_FERBD</name>
<dbReference type="Proteomes" id="UP000006683">
    <property type="component" value="Chromosome"/>
</dbReference>
<accession>E1SRI2</accession>
<proteinExistence type="predicted"/>
<keyword evidence="2" id="KW-1185">Reference proteome</keyword>
<organism evidence="1 2">
    <name type="scientific">Ferrimonas balearica (strain DSM 9799 / CCM 4581 / KCTC 23876 / PAT)</name>
    <dbReference type="NCBI Taxonomy" id="550540"/>
    <lineage>
        <taxon>Bacteria</taxon>
        <taxon>Pseudomonadati</taxon>
        <taxon>Pseudomonadota</taxon>
        <taxon>Gammaproteobacteria</taxon>
        <taxon>Alteromonadales</taxon>
        <taxon>Ferrimonadaceae</taxon>
        <taxon>Ferrimonas</taxon>
    </lineage>
</organism>
<reference evidence="1 2" key="1">
    <citation type="journal article" date="2010" name="Stand. Genomic Sci.">
        <title>Complete genome sequence of Ferrimonas balearica type strain (PAT).</title>
        <authorList>
            <person name="Nolan M."/>
            <person name="Sikorski J."/>
            <person name="Davenport K."/>
            <person name="Lucas S."/>
            <person name="Glavina Del Rio T."/>
            <person name="Tice H."/>
            <person name="Cheng J."/>
            <person name="Goodwin L."/>
            <person name="Pitluck S."/>
            <person name="Liolios K."/>
            <person name="Ivanova N."/>
            <person name="Mavromatis K."/>
            <person name="Ovchinnikova G."/>
            <person name="Pati A."/>
            <person name="Chen A."/>
            <person name="Palaniappan K."/>
            <person name="Land M."/>
            <person name="Hauser L."/>
            <person name="Chang Y."/>
            <person name="Jeffries C."/>
            <person name="Tapia R."/>
            <person name="Brettin T."/>
            <person name="Detter J."/>
            <person name="Han C."/>
            <person name="Yasawong M."/>
            <person name="Rohde M."/>
            <person name="Tindall B."/>
            <person name="Goker M."/>
            <person name="Woyke T."/>
            <person name="Bristow J."/>
            <person name="Eisen J."/>
            <person name="Markowitz V."/>
            <person name="Hugenholtz P."/>
            <person name="Kyrpides N."/>
            <person name="Klenk H."/>
            <person name="Lapidus A."/>
        </authorList>
    </citation>
    <scope>NUCLEOTIDE SEQUENCE [LARGE SCALE GENOMIC DNA]</scope>
    <source>
        <strain evidence="2">DSM 9799 / CCM 4581 / KCTC 23876 / PAT</strain>
    </source>
</reference>
<protein>
    <submittedName>
        <fullName evidence="1">Uncharacterized protein</fullName>
    </submittedName>
</protein>
<dbReference type="KEGG" id="fbl:Fbal_1729"/>
<dbReference type="GeneID" id="67181936"/>
<dbReference type="RefSeq" id="WP_013345239.1">
    <property type="nucleotide sequence ID" value="NC_014541.1"/>
</dbReference>
<gene>
    <name evidence="1" type="ordered locus">Fbal_1729</name>
</gene>
<evidence type="ECO:0000313" key="2">
    <source>
        <dbReference type="Proteomes" id="UP000006683"/>
    </source>
</evidence>
<dbReference type="EMBL" id="CP002209">
    <property type="protein sequence ID" value="ADN75933.1"/>
    <property type="molecule type" value="Genomic_DNA"/>
</dbReference>
<sequence length="96" mass="10519">MARTQTYEHDEAGNCILTVSAASQKGGMAQVVGGHLFRRYLEGDRHFIIRLPGNIGLTTMEVISGALLGLNAKITLEGDGAARVEEYLREQHDHQL</sequence>
<dbReference type="AlphaFoldDB" id="E1SRI2"/>
<dbReference type="HOGENOM" id="CLU_2355561_0_0_6"/>
<evidence type="ECO:0000313" key="1">
    <source>
        <dbReference type="EMBL" id="ADN75933.1"/>
    </source>
</evidence>